<dbReference type="GO" id="GO:0004497">
    <property type="term" value="F:monooxygenase activity"/>
    <property type="evidence" value="ECO:0007669"/>
    <property type="project" value="InterPro"/>
</dbReference>
<name>A0A6V7PFH3_ANACO</name>
<evidence type="ECO:0000256" key="5">
    <source>
        <dbReference type="SAM" id="MobiDB-lite"/>
    </source>
</evidence>
<keyword evidence="2" id="KW-0479">Metal-binding</keyword>
<evidence type="ECO:0000256" key="3">
    <source>
        <dbReference type="ARBA" id="ARBA00023002"/>
    </source>
</evidence>
<accession>A0A6V7PFH3</accession>
<feature type="region of interest" description="Disordered" evidence="5">
    <location>
        <begin position="42"/>
        <end position="75"/>
    </location>
</feature>
<dbReference type="GO" id="GO:0016705">
    <property type="term" value="F:oxidoreductase activity, acting on paired donors, with incorporation or reduction of molecular oxygen"/>
    <property type="evidence" value="ECO:0007669"/>
    <property type="project" value="InterPro"/>
</dbReference>
<evidence type="ECO:0000256" key="1">
    <source>
        <dbReference type="ARBA" id="ARBA00010617"/>
    </source>
</evidence>
<protein>
    <submittedName>
        <fullName evidence="6">Uncharacterized protein</fullName>
    </submittedName>
</protein>
<evidence type="ECO:0000256" key="2">
    <source>
        <dbReference type="ARBA" id="ARBA00022723"/>
    </source>
</evidence>
<comment type="similarity">
    <text evidence="1">Belongs to the cytochrome P450 family.</text>
</comment>
<dbReference type="InterPro" id="IPR036396">
    <property type="entry name" value="Cyt_P450_sf"/>
</dbReference>
<gene>
    <name evidence="6" type="ORF">CB5_LOCUS12796</name>
</gene>
<dbReference type="Pfam" id="PF00067">
    <property type="entry name" value="p450"/>
    <property type="match status" value="1"/>
</dbReference>
<dbReference type="EMBL" id="LR862130">
    <property type="protein sequence ID" value="CAD1829585.1"/>
    <property type="molecule type" value="Genomic_DNA"/>
</dbReference>
<organism evidence="6">
    <name type="scientific">Ananas comosus var. bracteatus</name>
    <name type="common">red pineapple</name>
    <dbReference type="NCBI Taxonomy" id="296719"/>
    <lineage>
        <taxon>Eukaryota</taxon>
        <taxon>Viridiplantae</taxon>
        <taxon>Streptophyta</taxon>
        <taxon>Embryophyta</taxon>
        <taxon>Tracheophyta</taxon>
        <taxon>Spermatophyta</taxon>
        <taxon>Magnoliopsida</taxon>
        <taxon>Liliopsida</taxon>
        <taxon>Poales</taxon>
        <taxon>Bromeliaceae</taxon>
        <taxon>Bromelioideae</taxon>
        <taxon>Ananas</taxon>
    </lineage>
</organism>
<dbReference type="Gene3D" id="1.10.630.10">
    <property type="entry name" value="Cytochrome P450"/>
    <property type="match status" value="1"/>
</dbReference>
<proteinExistence type="inferred from homology"/>
<feature type="compositionally biased region" description="Pro residues" evidence="5">
    <location>
        <begin position="48"/>
        <end position="69"/>
    </location>
</feature>
<evidence type="ECO:0000313" key="6">
    <source>
        <dbReference type="EMBL" id="CAD1829585.1"/>
    </source>
</evidence>
<dbReference type="SUPFAM" id="SSF48264">
    <property type="entry name" value="Cytochrome P450"/>
    <property type="match status" value="1"/>
</dbReference>
<dbReference type="AlphaFoldDB" id="A0A6V7PFH3"/>
<reference evidence="6" key="1">
    <citation type="submission" date="2020-07" db="EMBL/GenBank/DDBJ databases">
        <authorList>
            <person name="Lin J."/>
        </authorList>
    </citation>
    <scope>NUCLEOTIDE SEQUENCE</scope>
</reference>
<dbReference type="GO" id="GO:0020037">
    <property type="term" value="F:heme binding"/>
    <property type="evidence" value="ECO:0007669"/>
    <property type="project" value="InterPro"/>
</dbReference>
<keyword evidence="4" id="KW-0408">Iron</keyword>
<dbReference type="GO" id="GO:0005506">
    <property type="term" value="F:iron ion binding"/>
    <property type="evidence" value="ECO:0007669"/>
    <property type="project" value="InterPro"/>
</dbReference>
<keyword evidence="3" id="KW-0560">Oxidoreductase</keyword>
<sequence>MAISQASSSQAHASLRALDCRNFVHSEQILANFSPIQSNGALPSPIHLLPPPPSRPLPPRPLPPPPKPSKTPSTIHGLKPHPLLGHLPHFLSNRHRILDWFTETLLRSPTHTISLRILGGAAAAVVTADPRNVEHMLRARFDNYPKGAHSASMLHDLLGRGIFNSDGDPWRRQRKAASFEFSRRSLRAFVVDAVQSELAERLLPLLEKAEEDGDVVDLQKVLERFSFDNICKVAFGEDPGCLSAEGFAGRNFEFMQAFEEAQNIVIGRFMSPVMFHI</sequence>
<dbReference type="InterPro" id="IPR001128">
    <property type="entry name" value="Cyt_P450"/>
</dbReference>
<dbReference type="PANTHER" id="PTHR24296">
    <property type="entry name" value="CYTOCHROME P450"/>
    <property type="match status" value="1"/>
</dbReference>
<evidence type="ECO:0000256" key="4">
    <source>
        <dbReference type="ARBA" id="ARBA00023004"/>
    </source>
</evidence>